<keyword evidence="2" id="KW-0732">Signal</keyword>
<dbReference type="Pfam" id="PF01103">
    <property type="entry name" value="Omp85"/>
    <property type="match status" value="1"/>
</dbReference>
<accession>A0A2T7BJS4</accession>
<sequence>MSVLGIVGGISVSRAQTPDDSVLQRIILIGDAGELKNGHHPVVDALKGKVDFSNPHNTVIYLGDNVYPLGLPDESSASYPAARSILDYQVSLVKGTESRAIFIPGNHDWKRSKPDGWNTVKNQQQYIDSLNLPNVSFFPKDGCPGPVPVPIGDNIIVLLFDSEWWLFPYDKPDEKSDCECKSKNEVLAVVNDIAKRNPRKIIVFASHHPFRSYGPHGGNYTLKQHIFPLTDLKPGLYIPLPVIGSIYPLVRGVFGTLEDLPNTTYQEMVTGVEEALADHGPVIFVSGHDHTLQYIEDKKNFYIVSGAGAKQNRVRKGPGSEFASNENGFAMLEYMKDSTMRVRYFTVDDMQQPVFAKELFKYNGQGGREALPVPVPVLKPVITMPIDESYNKVGKSHRFWFGENYRTTWAAPVDFPVIHLDSMGLKPLKRGGGMQTYSLRLEDKNGEEWVLRSLKKYPERAIPEALRQTFAKDLVQDNMSSAMPYGPVAVARLAGAAGVPHANPRFVYLPDDTALGVYRDLANDVYLFEEREPGDHGKTLNTGDMLNKIWKDNDDQVNQKALLRARILDMYIADWDRHDDQWRWYVKKKSDGRKEYYPVPRDRDQGFYVNEGVVPRLVSRPYLLPRIQGFRSYFKDINGFNTSEAHIDRAQLNEMDEKDWSKATQQFVAIMTDSVLRNAVAAMPDTVQKLEGQGIYDKLVSRRARLEAATNKYYRFISKGVDVVGSHKNELFVLKRLPQGKLSVDAYKISKKDEVQQNLYSRVFDPAVTREVRVYGLGGEDRFVISGDDKTPIRIRLIGGKDTDTYIDSAHGRAGKKVLIYDLANRKDSFALDGADKKKLSNRPEVIRYDRLAFKYNKYTPLLAAGYNYDDGVSLGLGYQFITQGFRKAPFAARQTFAVTHSLLTKAWNFHYNGLFTDVIGRTDLELDARIRAPKNVQNFFGYGNETVFDKDDHKIYYYRSRYSLYSVNALLRNDLGPHVHVGYGPLVEHYGFDPDDNQDRFITDFTHNGLDSARVAQSKSYIGVGTLFQVDTRDRELLPTKGINWVTTLQGRHGWDHSTLNTATLKSDITFFASTRVPNRLTFVTRFGGGVIWGDYEYFQALTLSGNNNMRGYRNDRFAGRSLVYNNTELRLKLFDFRNYILPGTIGLIAFNDVGRVWVKDEVSHVWHDGYGGGIYFAPIDMFVLTASLAHSYDGNMFYASFGFKF</sequence>
<dbReference type="GO" id="GO:0019867">
    <property type="term" value="C:outer membrane"/>
    <property type="evidence" value="ECO:0007669"/>
    <property type="project" value="InterPro"/>
</dbReference>
<evidence type="ECO:0008006" key="9">
    <source>
        <dbReference type="Google" id="ProtNLM"/>
    </source>
</evidence>
<dbReference type="PANTHER" id="PTHR10161:SF14">
    <property type="entry name" value="TARTRATE-RESISTANT ACID PHOSPHATASE TYPE 5"/>
    <property type="match status" value="1"/>
</dbReference>
<protein>
    <recommendedName>
        <fullName evidence="9">Bacterial surface antigen (D15) domain-containing protein</fullName>
    </recommendedName>
</protein>
<dbReference type="InterPro" id="IPR029052">
    <property type="entry name" value="Metallo-depent_PP-like"/>
</dbReference>
<evidence type="ECO:0000313" key="7">
    <source>
        <dbReference type="EMBL" id="PUZ27926.1"/>
    </source>
</evidence>
<organism evidence="7 8">
    <name type="scientific">Chitinophaga parva</name>
    <dbReference type="NCBI Taxonomy" id="2169414"/>
    <lineage>
        <taxon>Bacteria</taxon>
        <taxon>Pseudomonadati</taxon>
        <taxon>Bacteroidota</taxon>
        <taxon>Chitinophagia</taxon>
        <taxon>Chitinophagales</taxon>
        <taxon>Chitinophagaceae</taxon>
        <taxon>Chitinophaga</taxon>
    </lineage>
</organism>
<comment type="caution">
    <text evidence="7">The sequence shown here is derived from an EMBL/GenBank/DDBJ whole genome shotgun (WGS) entry which is preliminary data.</text>
</comment>
<proteinExistence type="predicted"/>
<comment type="subcellular location">
    <subcellularLocation>
        <location evidence="1">Membrane</location>
    </subcellularLocation>
</comment>
<keyword evidence="8" id="KW-1185">Reference proteome</keyword>
<feature type="domain" description="Calcineurin-like phosphoesterase" evidence="5">
    <location>
        <begin position="25"/>
        <end position="290"/>
    </location>
</feature>
<keyword evidence="3" id="KW-0378">Hydrolase</keyword>
<gene>
    <name evidence="7" type="ORF">DCC81_00080</name>
</gene>
<evidence type="ECO:0000256" key="2">
    <source>
        <dbReference type="ARBA" id="ARBA00022729"/>
    </source>
</evidence>
<dbReference type="Gene3D" id="2.40.160.50">
    <property type="entry name" value="membrane protein fhac: a member of the omp85/tpsb transporter family"/>
    <property type="match status" value="1"/>
</dbReference>
<dbReference type="GO" id="GO:0016787">
    <property type="term" value="F:hydrolase activity"/>
    <property type="evidence" value="ECO:0007669"/>
    <property type="project" value="UniProtKB-KW"/>
</dbReference>
<dbReference type="SUPFAM" id="SSF56300">
    <property type="entry name" value="Metallo-dependent phosphatases"/>
    <property type="match status" value="1"/>
</dbReference>
<evidence type="ECO:0000256" key="1">
    <source>
        <dbReference type="ARBA" id="ARBA00004370"/>
    </source>
</evidence>
<feature type="domain" description="Bacterial surface antigen (D15)" evidence="6">
    <location>
        <begin position="947"/>
        <end position="1163"/>
    </location>
</feature>
<dbReference type="AlphaFoldDB" id="A0A2T7BJS4"/>
<evidence type="ECO:0000259" key="6">
    <source>
        <dbReference type="Pfam" id="PF01103"/>
    </source>
</evidence>
<dbReference type="Pfam" id="PF00149">
    <property type="entry name" value="Metallophos"/>
    <property type="match status" value="1"/>
</dbReference>
<dbReference type="InterPro" id="IPR051558">
    <property type="entry name" value="Metallophosphoesterase_PAP"/>
</dbReference>
<evidence type="ECO:0000313" key="8">
    <source>
        <dbReference type="Proteomes" id="UP000244450"/>
    </source>
</evidence>
<dbReference type="Gene3D" id="3.60.21.10">
    <property type="match status" value="1"/>
</dbReference>
<dbReference type="InterPro" id="IPR004843">
    <property type="entry name" value="Calcineurin-like_PHP"/>
</dbReference>
<dbReference type="EMBL" id="QCYK01000001">
    <property type="protein sequence ID" value="PUZ27926.1"/>
    <property type="molecule type" value="Genomic_DNA"/>
</dbReference>
<evidence type="ECO:0000256" key="3">
    <source>
        <dbReference type="ARBA" id="ARBA00022801"/>
    </source>
</evidence>
<evidence type="ECO:0000259" key="5">
    <source>
        <dbReference type="Pfam" id="PF00149"/>
    </source>
</evidence>
<dbReference type="InterPro" id="IPR000184">
    <property type="entry name" value="Bac_surfAg_D15"/>
</dbReference>
<evidence type="ECO:0000256" key="4">
    <source>
        <dbReference type="ARBA" id="ARBA00023136"/>
    </source>
</evidence>
<dbReference type="Proteomes" id="UP000244450">
    <property type="component" value="Unassembled WGS sequence"/>
</dbReference>
<reference evidence="7 8" key="1">
    <citation type="submission" date="2018-04" db="EMBL/GenBank/DDBJ databases">
        <title>Chitinophaga fuyangensis sp. nov., isolated from soil in a chemical factory.</title>
        <authorList>
            <person name="Chen K."/>
        </authorList>
    </citation>
    <scope>NUCLEOTIDE SEQUENCE [LARGE SCALE GENOMIC DNA]</scope>
    <source>
        <strain evidence="7 8">LY-1</strain>
    </source>
</reference>
<dbReference type="PANTHER" id="PTHR10161">
    <property type="entry name" value="TARTRATE-RESISTANT ACID PHOSPHATASE TYPE 5"/>
    <property type="match status" value="1"/>
</dbReference>
<keyword evidence="4" id="KW-0472">Membrane</keyword>
<name>A0A2T7BJS4_9BACT</name>